<feature type="compositionally biased region" description="Polar residues" evidence="10">
    <location>
        <begin position="240"/>
        <end position="252"/>
    </location>
</feature>
<gene>
    <name evidence="12" type="ORF">T440DRAFT_490833</name>
</gene>
<keyword evidence="4 9" id="KW-0732">Signal</keyword>
<keyword evidence="3 9" id="KW-0336">GPI-anchor</keyword>
<dbReference type="InterPro" id="IPR004886">
    <property type="entry name" value="Glucanosyltransferase"/>
</dbReference>
<dbReference type="EC" id="2.4.1.-" evidence="9"/>
<evidence type="ECO:0000256" key="4">
    <source>
        <dbReference type="ARBA" id="ARBA00022729"/>
    </source>
</evidence>
<evidence type="ECO:0000256" key="10">
    <source>
        <dbReference type="SAM" id="MobiDB-lite"/>
    </source>
</evidence>
<accession>A0A6A7B0B7</accession>
<dbReference type="GO" id="GO:0005886">
    <property type="term" value="C:plasma membrane"/>
    <property type="evidence" value="ECO:0007669"/>
    <property type="project" value="UniProtKB-SubCell"/>
</dbReference>
<keyword evidence="13" id="KW-1185">Reference proteome</keyword>
<reference evidence="12" key="1">
    <citation type="submission" date="2020-01" db="EMBL/GenBank/DDBJ databases">
        <authorList>
            <consortium name="DOE Joint Genome Institute"/>
            <person name="Haridas S."/>
            <person name="Albert R."/>
            <person name="Binder M."/>
            <person name="Bloem J."/>
            <person name="Labutti K."/>
            <person name="Salamov A."/>
            <person name="Andreopoulos B."/>
            <person name="Baker S.E."/>
            <person name="Barry K."/>
            <person name="Bills G."/>
            <person name="Bluhm B.H."/>
            <person name="Cannon C."/>
            <person name="Castanera R."/>
            <person name="Culley D.E."/>
            <person name="Daum C."/>
            <person name="Ezra D."/>
            <person name="Gonzalez J.B."/>
            <person name="Henrissat B."/>
            <person name="Kuo A."/>
            <person name="Liang C."/>
            <person name="Lipzen A."/>
            <person name="Lutzoni F."/>
            <person name="Magnuson J."/>
            <person name="Mondo S."/>
            <person name="Nolan M."/>
            <person name="Ohm R."/>
            <person name="Pangilinan J."/>
            <person name="Park H.-J."/>
            <person name="Ramirez L."/>
            <person name="Alfaro M."/>
            <person name="Sun H."/>
            <person name="Tritt A."/>
            <person name="Yoshinaga Y."/>
            <person name="Zwiers L.-H."/>
            <person name="Turgeon B.G."/>
            <person name="Goodwin S.B."/>
            <person name="Spatafora J.W."/>
            <person name="Crous P.W."/>
            <person name="Grigoriev I.V."/>
        </authorList>
    </citation>
    <scope>NUCLEOTIDE SEQUENCE</scope>
    <source>
        <strain evidence="12">IPT5</strain>
    </source>
</reference>
<evidence type="ECO:0000256" key="8">
    <source>
        <dbReference type="ARBA" id="ARBA00023288"/>
    </source>
</evidence>
<keyword evidence="9" id="KW-0808">Transferase</keyword>
<evidence type="ECO:0000256" key="1">
    <source>
        <dbReference type="ARBA" id="ARBA00004609"/>
    </source>
</evidence>
<proteinExistence type="inferred from homology"/>
<evidence type="ECO:0000256" key="9">
    <source>
        <dbReference type="RuleBase" id="RU361209"/>
    </source>
</evidence>
<evidence type="ECO:0000313" key="12">
    <source>
        <dbReference type="EMBL" id="KAF2848976.1"/>
    </source>
</evidence>
<evidence type="ECO:0000313" key="13">
    <source>
        <dbReference type="Proteomes" id="UP000799423"/>
    </source>
</evidence>
<dbReference type="Proteomes" id="UP000799423">
    <property type="component" value="Unassembled WGS sequence"/>
</dbReference>
<comment type="function">
    <text evidence="9">Splits internally a 1,3-beta-glucan molecule and transfers the newly generated reducing end (the donor) to the non-reducing end of another 1,3-beta-glucan molecule (the acceptor) forming a 1,3-beta linkage, resulting in the elongation of 1,3-beta-glucan chains in the cell wall.</text>
</comment>
<evidence type="ECO:0000259" key="11">
    <source>
        <dbReference type="Pfam" id="PF07983"/>
    </source>
</evidence>
<evidence type="ECO:0000256" key="3">
    <source>
        <dbReference type="ARBA" id="ARBA00022622"/>
    </source>
</evidence>
<feature type="signal peptide" evidence="9">
    <location>
        <begin position="1"/>
        <end position="19"/>
    </location>
</feature>
<dbReference type="PANTHER" id="PTHR31468:SF2">
    <property type="entry name" value="1,3-BETA-GLUCANOSYLTRANSFERASE GAS1"/>
    <property type="match status" value="1"/>
</dbReference>
<protein>
    <recommendedName>
        <fullName evidence="9">1,3-beta-glucanosyltransferase</fullName>
        <ecNumber evidence="9">2.4.1.-</ecNumber>
    </recommendedName>
</protein>
<evidence type="ECO:0000256" key="2">
    <source>
        <dbReference type="ARBA" id="ARBA00007528"/>
    </source>
</evidence>
<dbReference type="AlphaFoldDB" id="A0A6A7B0B7"/>
<feature type="domain" description="X8" evidence="11">
    <location>
        <begin position="289"/>
        <end position="351"/>
    </location>
</feature>
<dbReference type="InterPro" id="IPR017853">
    <property type="entry name" value="GH"/>
</dbReference>
<keyword evidence="5 9" id="KW-0472">Membrane</keyword>
<dbReference type="GO" id="GO:0071970">
    <property type="term" value="P:fungal-type cell wall (1-&gt;3)-beta-D-glucan biosynthetic process"/>
    <property type="evidence" value="ECO:0007669"/>
    <property type="project" value="TreeGrafter"/>
</dbReference>
<dbReference type="Pfam" id="PF07983">
    <property type="entry name" value="X8"/>
    <property type="match status" value="1"/>
</dbReference>
<dbReference type="SUPFAM" id="SSF51445">
    <property type="entry name" value="(Trans)glycosidases"/>
    <property type="match status" value="1"/>
</dbReference>
<evidence type="ECO:0000256" key="6">
    <source>
        <dbReference type="ARBA" id="ARBA00023157"/>
    </source>
</evidence>
<dbReference type="Gene3D" id="3.20.20.80">
    <property type="entry name" value="Glycosidases"/>
    <property type="match status" value="2"/>
</dbReference>
<keyword evidence="7" id="KW-0325">Glycoprotein</keyword>
<dbReference type="Gene3D" id="1.20.58.1040">
    <property type="match status" value="1"/>
</dbReference>
<evidence type="ECO:0000256" key="7">
    <source>
        <dbReference type="ARBA" id="ARBA00023180"/>
    </source>
</evidence>
<dbReference type="EMBL" id="MU006314">
    <property type="protein sequence ID" value="KAF2848976.1"/>
    <property type="molecule type" value="Genomic_DNA"/>
</dbReference>
<dbReference type="InterPro" id="IPR012946">
    <property type="entry name" value="X8"/>
</dbReference>
<evidence type="ECO:0000256" key="5">
    <source>
        <dbReference type="ARBA" id="ARBA00023136"/>
    </source>
</evidence>
<feature type="region of interest" description="Disordered" evidence="10">
    <location>
        <begin position="240"/>
        <end position="261"/>
    </location>
</feature>
<comment type="similarity">
    <text evidence="2 9">Belongs to the glycosyl hydrolase 72 family.</text>
</comment>
<dbReference type="GO" id="GO:0031505">
    <property type="term" value="P:fungal-type cell wall organization"/>
    <property type="evidence" value="ECO:0007669"/>
    <property type="project" value="TreeGrafter"/>
</dbReference>
<dbReference type="GO" id="GO:0098552">
    <property type="term" value="C:side of membrane"/>
    <property type="evidence" value="ECO:0007669"/>
    <property type="project" value="UniProtKB-KW"/>
</dbReference>
<organism evidence="12 13">
    <name type="scientific">Plenodomus tracheiphilus IPT5</name>
    <dbReference type="NCBI Taxonomy" id="1408161"/>
    <lineage>
        <taxon>Eukaryota</taxon>
        <taxon>Fungi</taxon>
        <taxon>Dikarya</taxon>
        <taxon>Ascomycota</taxon>
        <taxon>Pezizomycotina</taxon>
        <taxon>Dothideomycetes</taxon>
        <taxon>Pleosporomycetidae</taxon>
        <taxon>Pleosporales</taxon>
        <taxon>Pleosporineae</taxon>
        <taxon>Leptosphaeriaceae</taxon>
        <taxon>Plenodomus</taxon>
    </lineage>
</organism>
<dbReference type="PANTHER" id="PTHR31468">
    <property type="entry name" value="1,3-BETA-GLUCANOSYLTRANSFERASE GAS1"/>
    <property type="match status" value="1"/>
</dbReference>
<sequence length="395" mass="43016">MVRFTIAVSALLLASRAAALDPIITKGSKCLYKNETQFFIKGIAYQKDPYRLGGESGDGTYSDPLSDGDSCKRDIPILAKAGTNVIPDPQCIVDLFDRYKAVIDDLANYDNTIGFFAGYEAAIRDSEKYIKDLRKDQRWLGVGYAANDNSQIRVAAVDYFNCGPQESTLDFWGYNLYSCRIFFNYSVPVFLAEYGCNDTTALYSDDMSKVFSGGIAYMYYQEENDYGLVRHPRVRVAKATPSSTSADNYNPTNSPPSCPELSSSWEVNRKVLPFTTDRDLCECIHKPASCSPSSRLNSSDYGEIFGFICVESSSACAGINTNTTTGVYRAYSMCNDTQKLAASSNAWAATATAASTASSGAGAGGDGGEFKSFSRVLHAAFPAFFEQVAAFTNMG</sequence>
<comment type="subcellular location">
    <subcellularLocation>
        <location evidence="1 9">Cell membrane</location>
        <topology evidence="1 9">Lipid-anchor</topology>
        <topology evidence="1 9">GPI-anchor</topology>
    </subcellularLocation>
</comment>
<name>A0A6A7B0B7_9PLEO</name>
<feature type="chain" id="PRO_5025709910" description="1,3-beta-glucanosyltransferase" evidence="9">
    <location>
        <begin position="20"/>
        <end position="395"/>
    </location>
</feature>
<dbReference type="Pfam" id="PF03198">
    <property type="entry name" value="Glyco_hydro_72"/>
    <property type="match status" value="2"/>
</dbReference>
<dbReference type="GO" id="GO:0042124">
    <property type="term" value="F:1,3-beta-glucanosyltransferase activity"/>
    <property type="evidence" value="ECO:0007669"/>
    <property type="project" value="TreeGrafter"/>
</dbReference>
<dbReference type="OrthoDB" id="421038at2759"/>
<keyword evidence="8 9" id="KW-0449">Lipoprotein</keyword>
<keyword evidence="6" id="KW-1015">Disulfide bond</keyword>